<evidence type="ECO:0000313" key="1">
    <source>
        <dbReference type="EMBL" id="KAJ4938471.1"/>
    </source>
</evidence>
<gene>
    <name evidence="1" type="ORF">JOQ06_003090</name>
</gene>
<sequence length="50" mass="5395">TAAARWDASLHGSALQTQRCLGLLCSTRLRNFIIFRGCSFLGGPHHVSAP</sequence>
<keyword evidence="2" id="KW-1185">Reference proteome</keyword>
<reference evidence="1" key="1">
    <citation type="submission" date="2022-11" db="EMBL/GenBank/DDBJ databases">
        <title>Chromosome-level genome of Pogonophryne albipinna.</title>
        <authorList>
            <person name="Jo E."/>
        </authorList>
    </citation>
    <scope>NUCLEOTIDE SEQUENCE</scope>
    <source>
        <strain evidence="1">SGF0006</strain>
        <tissue evidence="1">Muscle</tissue>
    </source>
</reference>
<organism evidence="1 2">
    <name type="scientific">Pogonophryne albipinna</name>
    <dbReference type="NCBI Taxonomy" id="1090488"/>
    <lineage>
        <taxon>Eukaryota</taxon>
        <taxon>Metazoa</taxon>
        <taxon>Chordata</taxon>
        <taxon>Craniata</taxon>
        <taxon>Vertebrata</taxon>
        <taxon>Euteleostomi</taxon>
        <taxon>Actinopterygii</taxon>
        <taxon>Neopterygii</taxon>
        <taxon>Teleostei</taxon>
        <taxon>Neoteleostei</taxon>
        <taxon>Acanthomorphata</taxon>
        <taxon>Eupercaria</taxon>
        <taxon>Perciformes</taxon>
        <taxon>Notothenioidei</taxon>
        <taxon>Pogonophryne</taxon>
    </lineage>
</organism>
<protein>
    <submittedName>
        <fullName evidence="1">Uncharacterized protein</fullName>
    </submittedName>
</protein>
<dbReference type="EMBL" id="JAPTMU010000009">
    <property type="protein sequence ID" value="KAJ4938471.1"/>
    <property type="molecule type" value="Genomic_DNA"/>
</dbReference>
<accession>A0AAD6B947</accession>
<name>A0AAD6B947_9TELE</name>
<feature type="non-terminal residue" evidence="1">
    <location>
        <position position="50"/>
    </location>
</feature>
<proteinExistence type="predicted"/>
<feature type="non-terminal residue" evidence="1">
    <location>
        <position position="1"/>
    </location>
</feature>
<dbReference type="Proteomes" id="UP001219934">
    <property type="component" value="Unassembled WGS sequence"/>
</dbReference>
<comment type="caution">
    <text evidence="1">The sequence shown here is derived from an EMBL/GenBank/DDBJ whole genome shotgun (WGS) entry which is preliminary data.</text>
</comment>
<evidence type="ECO:0000313" key="2">
    <source>
        <dbReference type="Proteomes" id="UP001219934"/>
    </source>
</evidence>
<dbReference type="AlphaFoldDB" id="A0AAD6B947"/>